<feature type="region of interest" description="Disordered" evidence="1">
    <location>
        <begin position="327"/>
        <end position="357"/>
    </location>
</feature>
<dbReference type="GO" id="GO:0016887">
    <property type="term" value="F:ATP hydrolysis activity"/>
    <property type="evidence" value="ECO:0007669"/>
    <property type="project" value="InterPro"/>
</dbReference>
<dbReference type="Gene3D" id="3.40.50.300">
    <property type="entry name" value="P-loop containing nucleotide triphosphate hydrolases"/>
    <property type="match status" value="1"/>
</dbReference>
<reference evidence="4 5" key="1">
    <citation type="submission" date="2019-01" db="EMBL/GenBank/DDBJ databases">
        <authorList>
            <person name="Chen W.-M."/>
        </authorList>
    </citation>
    <scope>NUCLEOTIDE SEQUENCE [LARGE SCALE GENOMIC DNA]</scope>
    <source>
        <strain evidence="4 5">KYPC3</strain>
    </source>
</reference>
<feature type="compositionally biased region" description="Low complexity" evidence="1">
    <location>
        <begin position="397"/>
        <end position="431"/>
    </location>
</feature>
<dbReference type="Pfam" id="PF13401">
    <property type="entry name" value="AAA_22"/>
    <property type="match status" value="1"/>
</dbReference>
<dbReference type="RefSeq" id="WP_127698333.1">
    <property type="nucleotide sequence ID" value="NZ_SACS01000005.1"/>
</dbReference>
<dbReference type="InterPro" id="IPR036680">
    <property type="entry name" value="SPOR-like_sf"/>
</dbReference>
<keyword evidence="5" id="KW-1185">Reference proteome</keyword>
<evidence type="ECO:0000313" key="5">
    <source>
        <dbReference type="Proteomes" id="UP000283077"/>
    </source>
</evidence>
<evidence type="ECO:0000313" key="4">
    <source>
        <dbReference type="EMBL" id="RVU40354.1"/>
    </source>
</evidence>
<evidence type="ECO:0000256" key="1">
    <source>
        <dbReference type="SAM" id="MobiDB-lite"/>
    </source>
</evidence>
<organism evidence="4 5">
    <name type="scientific">Rheinheimera riviphila</name>
    <dbReference type="NCBI Taxonomy" id="1834037"/>
    <lineage>
        <taxon>Bacteria</taxon>
        <taxon>Pseudomonadati</taxon>
        <taxon>Pseudomonadota</taxon>
        <taxon>Gammaproteobacteria</taxon>
        <taxon>Chromatiales</taxon>
        <taxon>Chromatiaceae</taxon>
        <taxon>Rheinheimera</taxon>
    </lineage>
</organism>
<dbReference type="OrthoDB" id="6189127at2"/>
<gene>
    <name evidence="4" type="ORF">EOE67_07095</name>
</gene>
<comment type="caution">
    <text evidence="4">The sequence shown here is derived from an EMBL/GenBank/DDBJ whole genome shotgun (WGS) entry which is preliminary data.</text>
</comment>
<dbReference type="Proteomes" id="UP000283077">
    <property type="component" value="Unassembled WGS sequence"/>
</dbReference>
<name>A0A437R0Q7_9GAMM</name>
<feature type="domain" description="ORC1/DEAH AAA+ ATPase" evidence="3">
    <location>
        <begin position="36"/>
        <end position="131"/>
    </location>
</feature>
<feature type="transmembrane region" description="Helical" evidence="2">
    <location>
        <begin position="209"/>
        <end position="232"/>
    </location>
</feature>
<sequence>MSHLQQKLLKIQGLLPSQRSWLERLVFQLEFNPYQLIHMVGAAGTGKTTLTLAIADLLSNEFNLALIKAEPELNAVRVRQHVLEHWFGTCKDANRSLLQLVGDRQLNEPLALVIDQAEQLPPELWAELAELPCLVIAATEHADAHAELNLPLPTLTLQDAEMLLKDSELSTLSVADRLDNAQGNIHLLLDPSLKRQLQAVKVDLKPASLAYPLAVFSIGMLVIAAVVVFWLWTEQQNRPDGLGQLTYLPEEQEVQTSAEPLAVPSASKAVVEQLVGQLEQVGSKTASSSASGLAKPVDFNEGAEVTSSGNDQQTAAAEIAEAVEVEETVTTATPAESTDLPAAKTDDTQNNAVSGDSKVPDLIQGVAATPPQPAVVIAAETEVSVAEQMAEELNNEPAATATSTSAATPTPQSAEPDLAAEAQAELAESSSNSNNGGYRYAEADLLSMSGQAVALQLVVLSNDGALKDFAASYPGLETYTYQRQKNGQRQLIVVMAPFADPTEAKAQISQLPPALQQAFVKPLADIHSEISIQ</sequence>
<keyword evidence="2" id="KW-0472">Membrane</keyword>
<keyword evidence="2" id="KW-1133">Transmembrane helix</keyword>
<accession>A0A437R0Q7</accession>
<dbReference type="Gene3D" id="3.30.70.1070">
    <property type="entry name" value="Sporulation related repeat"/>
    <property type="match status" value="1"/>
</dbReference>
<dbReference type="InterPro" id="IPR027417">
    <property type="entry name" value="P-loop_NTPase"/>
</dbReference>
<dbReference type="SUPFAM" id="SSF52540">
    <property type="entry name" value="P-loop containing nucleoside triphosphate hydrolases"/>
    <property type="match status" value="1"/>
</dbReference>
<feature type="compositionally biased region" description="Low complexity" evidence="1">
    <location>
        <begin position="328"/>
        <end position="338"/>
    </location>
</feature>
<keyword evidence="2" id="KW-0812">Transmembrane</keyword>
<evidence type="ECO:0000259" key="3">
    <source>
        <dbReference type="Pfam" id="PF13401"/>
    </source>
</evidence>
<protein>
    <recommendedName>
        <fullName evidence="3">ORC1/DEAH AAA+ ATPase domain-containing protein</fullName>
    </recommendedName>
</protein>
<evidence type="ECO:0000256" key="2">
    <source>
        <dbReference type="SAM" id="Phobius"/>
    </source>
</evidence>
<proteinExistence type="predicted"/>
<dbReference type="AlphaFoldDB" id="A0A437R0Q7"/>
<feature type="region of interest" description="Disordered" evidence="1">
    <location>
        <begin position="389"/>
        <end position="436"/>
    </location>
</feature>
<dbReference type="GO" id="GO:0042834">
    <property type="term" value="F:peptidoglycan binding"/>
    <property type="evidence" value="ECO:0007669"/>
    <property type="project" value="InterPro"/>
</dbReference>
<dbReference type="EMBL" id="SACS01000005">
    <property type="protein sequence ID" value="RVU40354.1"/>
    <property type="molecule type" value="Genomic_DNA"/>
</dbReference>
<dbReference type="InterPro" id="IPR049945">
    <property type="entry name" value="AAA_22"/>
</dbReference>